<evidence type="ECO:0000256" key="9">
    <source>
        <dbReference type="ARBA" id="ARBA00023136"/>
    </source>
</evidence>
<proteinExistence type="inferred from homology"/>
<dbReference type="InterPro" id="IPR022764">
    <property type="entry name" value="Peptidase_S54_rhomboid_dom"/>
</dbReference>
<dbReference type="EC" id="3.4.21.105" evidence="10"/>
<keyword evidence="5 10" id="KW-0812">Transmembrane</keyword>
<feature type="compositionally biased region" description="Low complexity" evidence="11">
    <location>
        <begin position="1"/>
        <end position="17"/>
    </location>
</feature>
<keyword evidence="8 10" id="KW-1133">Transmembrane helix</keyword>
<dbReference type="Pfam" id="PF01694">
    <property type="entry name" value="Rhomboid"/>
    <property type="match status" value="1"/>
</dbReference>
<feature type="transmembrane region" description="Helical" evidence="10">
    <location>
        <begin position="336"/>
        <end position="356"/>
    </location>
</feature>
<dbReference type="GO" id="GO:0004252">
    <property type="term" value="F:serine-type endopeptidase activity"/>
    <property type="evidence" value="ECO:0007669"/>
    <property type="project" value="InterPro"/>
</dbReference>
<evidence type="ECO:0000256" key="7">
    <source>
        <dbReference type="ARBA" id="ARBA00022825"/>
    </source>
</evidence>
<feature type="domain" description="Peptidase S54 rhomboid" evidence="12">
    <location>
        <begin position="295"/>
        <end position="432"/>
    </location>
</feature>
<dbReference type="GO" id="GO:0016020">
    <property type="term" value="C:membrane"/>
    <property type="evidence" value="ECO:0007669"/>
    <property type="project" value="UniProtKB-SubCell"/>
</dbReference>
<accession>A0AAE8SSN7</accession>
<evidence type="ECO:0000256" key="10">
    <source>
        <dbReference type="RuleBase" id="RU362115"/>
    </source>
</evidence>
<evidence type="ECO:0000256" key="4">
    <source>
        <dbReference type="ARBA" id="ARBA00022670"/>
    </source>
</evidence>
<comment type="function">
    <text evidence="10">Serine protease involved in intramembrane proteolysis.</text>
</comment>
<feature type="transmembrane region" description="Helical" evidence="10">
    <location>
        <begin position="362"/>
        <end position="381"/>
    </location>
</feature>
<dbReference type="SUPFAM" id="SSF144091">
    <property type="entry name" value="Rhomboid-like"/>
    <property type="match status" value="1"/>
</dbReference>
<feature type="compositionally biased region" description="Low complexity" evidence="11">
    <location>
        <begin position="97"/>
        <end position="110"/>
    </location>
</feature>
<feature type="compositionally biased region" description="Polar residues" evidence="11">
    <location>
        <begin position="76"/>
        <end position="96"/>
    </location>
</feature>
<comment type="subcellular location">
    <subcellularLocation>
        <location evidence="2 10">Membrane</location>
        <topology evidence="2 10">Multi-pass membrane protein</topology>
    </subcellularLocation>
</comment>
<keyword evidence="7 10" id="KW-0720">Serine protease</keyword>
<feature type="region of interest" description="Disordered" evidence="11">
    <location>
        <begin position="1"/>
        <end position="141"/>
    </location>
</feature>
<keyword evidence="9 10" id="KW-0472">Membrane</keyword>
<feature type="transmembrane region" description="Helical" evidence="10">
    <location>
        <begin position="479"/>
        <end position="501"/>
    </location>
</feature>
<comment type="caution">
    <text evidence="13">The sequence shown here is derived from an EMBL/GenBank/DDBJ whole genome shotgun (WGS) entry which is preliminary data.</text>
</comment>
<sequence>MAANDYYSYGSGSNNNNQHMRPDNYPTASPSPLSFDQQSLPPYTSSPIQRPANADRPSHASPFDTAFDDNAYPMNMHSNNPSSTNLGPYSSSTMNLPQQQQYPQHPQQRQDTTYYGAGNVSPDHGGPYPPEDIPLQNRPHKDAEMGQDHVYDAPGATAAGRRKKKGKVGLGQLGMIGADRKRIPWVVYILTIAQVIVFIVEIARNGVLTGTPIMIKPSFNPMIGPSPWVLVNLGARYAPCMHNVDVVQGSTIHINWPCPNTTSNAGDCTLSTLCGFGGVPEPAYDGNKDQKPEPNQWWRLIVPIFMHAGLIHIGFNMILQLTIGKEMEMAIGSVRFFLVYMSSGIFGCVLGANYAAEGAPSVGASGSLFGVIALVLLDLLYSWQERKSPVKDLLFILLDIAISFVLGLLPFLDNFAHIGGFVMGIGLGVCVLHSPNALRRRLGTETPYTAVGGHGVEEGQAQTPFYKNPMGFFKGRKPLWWIWWVVRVGCLLTVIIGFIVLLNNFYLYRADCSWCHRLSCIPVSNWCDIGKLVIEKEQTS</sequence>
<dbReference type="AlphaFoldDB" id="A0AAE8SSN7"/>
<dbReference type="EMBL" id="ONZQ02000002">
    <property type="protein sequence ID" value="SPN98921.1"/>
    <property type="molecule type" value="Genomic_DNA"/>
</dbReference>
<evidence type="ECO:0000313" key="14">
    <source>
        <dbReference type="Proteomes" id="UP001187682"/>
    </source>
</evidence>
<feature type="transmembrane region" description="Helical" evidence="10">
    <location>
        <begin position="418"/>
        <end position="438"/>
    </location>
</feature>
<feature type="transmembrane region" description="Helical" evidence="10">
    <location>
        <begin position="393"/>
        <end position="412"/>
    </location>
</feature>
<keyword evidence="6 10" id="KW-0378">Hydrolase</keyword>
<evidence type="ECO:0000313" key="13">
    <source>
        <dbReference type="EMBL" id="SPN98921.1"/>
    </source>
</evidence>
<dbReference type="PANTHER" id="PTHR22936">
    <property type="entry name" value="RHOMBOID-RELATED"/>
    <property type="match status" value="1"/>
</dbReference>
<evidence type="ECO:0000256" key="2">
    <source>
        <dbReference type="ARBA" id="ARBA00004141"/>
    </source>
</evidence>
<evidence type="ECO:0000256" key="6">
    <source>
        <dbReference type="ARBA" id="ARBA00022801"/>
    </source>
</evidence>
<dbReference type="Proteomes" id="UP001187682">
    <property type="component" value="Unassembled WGS sequence"/>
</dbReference>
<keyword evidence="4 10" id="KW-0645">Protease</keyword>
<keyword evidence="14" id="KW-1185">Reference proteome</keyword>
<feature type="transmembrane region" description="Helical" evidence="10">
    <location>
        <begin position="297"/>
        <end position="315"/>
    </location>
</feature>
<evidence type="ECO:0000256" key="8">
    <source>
        <dbReference type="ARBA" id="ARBA00022989"/>
    </source>
</evidence>
<feature type="transmembrane region" description="Helical" evidence="10">
    <location>
        <begin position="185"/>
        <end position="203"/>
    </location>
</feature>
<evidence type="ECO:0000256" key="1">
    <source>
        <dbReference type="ARBA" id="ARBA00000156"/>
    </source>
</evidence>
<dbReference type="InterPro" id="IPR035952">
    <property type="entry name" value="Rhomboid-like_sf"/>
</dbReference>
<comment type="similarity">
    <text evidence="3 10">Belongs to the peptidase S54 family.</text>
</comment>
<dbReference type="GO" id="GO:0006508">
    <property type="term" value="P:proteolysis"/>
    <property type="evidence" value="ECO:0007669"/>
    <property type="project" value="UniProtKB-KW"/>
</dbReference>
<evidence type="ECO:0000256" key="11">
    <source>
        <dbReference type="SAM" id="MobiDB-lite"/>
    </source>
</evidence>
<dbReference type="InterPro" id="IPR002610">
    <property type="entry name" value="Peptidase_S54_rhomboid-like"/>
</dbReference>
<evidence type="ECO:0000259" key="12">
    <source>
        <dbReference type="Pfam" id="PF01694"/>
    </source>
</evidence>
<feature type="compositionally biased region" description="Polar residues" evidence="11">
    <location>
        <begin position="26"/>
        <end position="48"/>
    </location>
</feature>
<name>A0AAE8SSN7_9PEZI</name>
<dbReference type="Gene3D" id="1.20.1540.10">
    <property type="entry name" value="Rhomboid-like"/>
    <property type="match status" value="1"/>
</dbReference>
<gene>
    <name evidence="13" type="ORF">DNG_01960</name>
</gene>
<protein>
    <recommendedName>
        <fullName evidence="10">Rhomboid-type serine protease</fullName>
        <ecNumber evidence="10">3.4.21.105</ecNumber>
    </recommendedName>
</protein>
<reference evidence="13" key="1">
    <citation type="submission" date="2018-03" db="EMBL/GenBank/DDBJ databases">
        <authorList>
            <person name="Guldener U."/>
        </authorList>
    </citation>
    <scope>NUCLEOTIDE SEQUENCE</scope>
</reference>
<evidence type="ECO:0000256" key="5">
    <source>
        <dbReference type="ARBA" id="ARBA00022692"/>
    </source>
</evidence>
<evidence type="ECO:0000256" key="3">
    <source>
        <dbReference type="ARBA" id="ARBA00009045"/>
    </source>
</evidence>
<organism evidence="13 14">
    <name type="scientific">Cephalotrichum gorgonifer</name>
    <dbReference type="NCBI Taxonomy" id="2041049"/>
    <lineage>
        <taxon>Eukaryota</taxon>
        <taxon>Fungi</taxon>
        <taxon>Dikarya</taxon>
        <taxon>Ascomycota</taxon>
        <taxon>Pezizomycotina</taxon>
        <taxon>Sordariomycetes</taxon>
        <taxon>Hypocreomycetidae</taxon>
        <taxon>Microascales</taxon>
        <taxon>Microascaceae</taxon>
        <taxon>Cephalotrichum</taxon>
    </lineage>
</organism>
<comment type="catalytic activity">
    <reaction evidence="1 10">
        <text>Cleaves type-1 transmembrane domains using a catalytic dyad composed of serine and histidine that are contributed by different transmembrane domains.</text>
        <dbReference type="EC" id="3.4.21.105"/>
    </reaction>
</comment>
<dbReference type="PANTHER" id="PTHR22936:SF69">
    <property type="entry name" value="RHOMBOID-LIKE PROTEIN"/>
    <property type="match status" value="1"/>
</dbReference>